<dbReference type="Pfam" id="PF00722">
    <property type="entry name" value="Glyco_hydro_16"/>
    <property type="match status" value="1"/>
</dbReference>
<evidence type="ECO:0000259" key="1">
    <source>
        <dbReference type="PROSITE" id="PS51762"/>
    </source>
</evidence>
<dbReference type="InterPro" id="IPR013320">
    <property type="entry name" value="ConA-like_dom_sf"/>
</dbReference>
<dbReference type="AlphaFoldDB" id="A0A1Y2CUN2"/>
<sequence length="235" mass="25390">GATELSISFSSYTSSDSVASFLEAQGLAISNYDVGSTPYIHNFDAANVDIVDGVLNLMVLGGTKEGGSVSSSEVATVVDNILFGEITTRARATKVPGVCHGFFYYLASRTESLQVRLSFIFLSSRSHLTLQSPPVQSIGLEFTNHGSTSTNKYVPYDFGDPTVDFHDYTVLWTAESTQFLVDGKMLATITENVPSKPGPWLFNSWSSGEPNWSAGPPTEDSVLEIESISGYYYTG</sequence>
<feature type="domain" description="GH16" evidence="1">
    <location>
        <begin position="32"/>
        <end position="235"/>
    </location>
</feature>
<comment type="caution">
    <text evidence="2">The sequence shown here is derived from an EMBL/GenBank/DDBJ whole genome shotgun (WGS) entry which is preliminary data.</text>
</comment>
<dbReference type="InParanoid" id="A0A1Y2CUN2"/>
<feature type="non-terminal residue" evidence="2">
    <location>
        <position position="1"/>
    </location>
</feature>
<dbReference type="PROSITE" id="PS51762">
    <property type="entry name" value="GH16_2"/>
    <property type="match status" value="1"/>
</dbReference>
<evidence type="ECO:0000313" key="2">
    <source>
        <dbReference type="EMBL" id="ORY50677.1"/>
    </source>
</evidence>
<evidence type="ECO:0000313" key="3">
    <source>
        <dbReference type="Proteomes" id="UP000193467"/>
    </source>
</evidence>
<dbReference type="GO" id="GO:0030246">
    <property type="term" value="F:carbohydrate binding"/>
    <property type="evidence" value="ECO:0007669"/>
    <property type="project" value="UniProtKB-KW"/>
</dbReference>
<dbReference type="GO" id="GO:0004553">
    <property type="term" value="F:hydrolase activity, hydrolyzing O-glycosyl compounds"/>
    <property type="evidence" value="ECO:0007669"/>
    <property type="project" value="InterPro"/>
</dbReference>
<dbReference type="STRING" id="106004.A0A1Y2CUN2"/>
<accession>A0A1Y2CUN2</accession>
<keyword evidence="2" id="KW-0430">Lectin</keyword>
<name>A0A1Y2CUN2_9BASI</name>
<dbReference type="EMBL" id="MCGR01000109">
    <property type="protein sequence ID" value="ORY50677.1"/>
    <property type="molecule type" value="Genomic_DNA"/>
</dbReference>
<dbReference type="Proteomes" id="UP000193467">
    <property type="component" value="Unassembled WGS sequence"/>
</dbReference>
<dbReference type="CDD" id="cd00413">
    <property type="entry name" value="Glyco_hydrolase_16"/>
    <property type="match status" value="1"/>
</dbReference>
<gene>
    <name evidence="2" type="ORF">BCR35DRAFT_272560</name>
</gene>
<organism evidence="2 3">
    <name type="scientific">Leucosporidium creatinivorum</name>
    <dbReference type="NCBI Taxonomy" id="106004"/>
    <lineage>
        <taxon>Eukaryota</taxon>
        <taxon>Fungi</taxon>
        <taxon>Dikarya</taxon>
        <taxon>Basidiomycota</taxon>
        <taxon>Pucciniomycotina</taxon>
        <taxon>Microbotryomycetes</taxon>
        <taxon>Leucosporidiales</taxon>
        <taxon>Leucosporidium</taxon>
    </lineage>
</organism>
<protein>
    <submittedName>
        <fullName evidence="2">Concanavalin A-like lectin/glucanase domain-containing protein</fullName>
    </submittedName>
</protein>
<keyword evidence="3" id="KW-1185">Reference proteome</keyword>
<dbReference type="PANTHER" id="PTHR38121">
    <property type="entry name" value="GH16 DOMAIN-CONTAINING PROTEIN"/>
    <property type="match status" value="1"/>
</dbReference>
<dbReference type="OrthoDB" id="25131at2759"/>
<dbReference type="Gene3D" id="2.60.120.200">
    <property type="match status" value="1"/>
</dbReference>
<reference evidence="2 3" key="1">
    <citation type="submission" date="2016-07" db="EMBL/GenBank/DDBJ databases">
        <title>Pervasive Adenine N6-methylation of Active Genes in Fungi.</title>
        <authorList>
            <consortium name="DOE Joint Genome Institute"/>
            <person name="Mondo S.J."/>
            <person name="Dannebaum R.O."/>
            <person name="Kuo R.C."/>
            <person name="Labutti K."/>
            <person name="Haridas S."/>
            <person name="Kuo A."/>
            <person name="Salamov A."/>
            <person name="Ahrendt S.R."/>
            <person name="Lipzen A."/>
            <person name="Sullivan W."/>
            <person name="Andreopoulos W.B."/>
            <person name="Clum A."/>
            <person name="Lindquist E."/>
            <person name="Daum C."/>
            <person name="Ramamoorthy G.K."/>
            <person name="Gryganskyi A."/>
            <person name="Culley D."/>
            <person name="Magnuson J.K."/>
            <person name="James T.Y."/>
            <person name="O'Malley M.A."/>
            <person name="Stajich J.E."/>
            <person name="Spatafora J.W."/>
            <person name="Visel A."/>
            <person name="Grigoriev I.V."/>
        </authorList>
    </citation>
    <scope>NUCLEOTIDE SEQUENCE [LARGE SCALE GENOMIC DNA]</scope>
    <source>
        <strain evidence="2 3">62-1032</strain>
    </source>
</reference>
<proteinExistence type="predicted"/>
<dbReference type="PANTHER" id="PTHR38121:SF2">
    <property type="entry name" value="ACYLTRANSFERASE 3 DOMAIN-CONTAINING PROTEIN"/>
    <property type="match status" value="1"/>
</dbReference>
<dbReference type="GO" id="GO:0005975">
    <property type="term" value="P:carbohydrate metabolic process"/>
    <property type="evidence" value="ECO:0007669"/>
    <property type="project" value="InterPro"/>
</dbReference>
<dbReference type="SUPFAM" id="SSF49899">
    <property type="entry name" value="Concanavalin A-like lectins/glucanases"/>
    <property type="match status" value="1"/>
</dbReference>
<dbReference type="InterPro" id="IPR000757">
    <property type="entry name" value="Beta-glucanase-like"/>
</dbReference>